<dbReference type="EMBL" id="BGZK01002418">
    <property type="protein sequence ID" value="GBP93788.1"/>
    <property type="molecule type" value="Genomic_DNA"/>
</dbReference>
<sequence length="86" mass="10122">MLLTKTYLRKTDESVSLTLHGCRRFEMLDVQFGLEAKSDIGVLQSRDDNSTEDENESVLYKIKGTICLEELSRFIELYHFWKLFLL</sequence>
<evidence type="ECO:0000313" key="1">
    <source>
        <dbReference type="EMBL" id="GBP93788.1"/>
    </source>
</evidence>
<comment type="caution">
    <text evidence="1">The sequence shown here is derived from an EMBL/GenBank/DDBJ whole genome shotgun (WGS) entry which is preliminary data.</text>
</comment>
<proteinExistence type="predicted"/>
<dbReference type="AlphaFoldDB" id="A0A4C2A1B3"/>
<organism evidence="1 2">
    <name type="scientific">Eumeta variegata</name>
    <name type="common">Bagworm moth</name>
    <name type="synonym">Eumeta japonica</name>
    <dbReference type="NCBI Taxonomy" id="151549"/>
    <lineage>
        <taxon>Eukaryota</taxon>
        <taxon>Metazoa</taxon>
        <taxon>Ecdysozoa</taxon>
        <taxon>Arthropoda</taxon>
        <taxon>Hexapoda</taxon>
        <taxon>Insecta</taxon>
        <taxon>Pterygota</taxon>
        <taxon>Neoptera</taxon>
        <taxon>Endopterygota</taxon>
        <taxon>Lepidoptera</taxon>
        <taxon>Glossata</taxon>
        <taxon>Ditrysia</taxon>
        <taxon>Tineoidea</taxon>
        <taxon>Psychidae</taxon>
        <taxon>Oiketicinae</taxon>
        <taxon>Eumeta</taxon>
    </lineage>
</organism>
<name>A0A4C2A1B3_EUMVA</name>
<accession>A0A4C2A1B3</accession>
<evidence type="ECO:0000313" key="2">
    <source>
        <dbReference type="Proteomes" id="UP000299102"/>
    </source>
</evidence>
<gene>
    <name evidence="1" type="ORF">EVAR_69213_1</name>
</gene>
<protein>
    <submittedName>
        <fullName evidence="1">Uncharacterized protein</fullName>
    </submittedName>
</protein>
<keyword evidence="2" id="KW-1185">Reference proteome</keyword>
<dbReference type="Proteomes" id="UP000299102">
    <property type="component" value="Unassembled WGS sequence"/>
</dbReference>
<reference evidence="1 2" key="1">
    <citation type="journal article" date="2019" name="Commun. Biol.">
        <title>The bagworm genome reveals a unique fibroin gene that provides high tensile strength.</title>
        <authorList>
            <person name="Kono N."/>
            <person name="Nakamura H."/>
            <person name="Ohtoshi R."/>
            <person name="Tomita M."/>
            <person name="Numata K."/>
            <person name="Arakawa K."/>
        </authorList>
    </citation>
    <scope>NUCLEOTIDE SEQUENCE [LARGE SCALE GENOMIC DNA]</scope>
</reference>